<dbReference type="CDD" id="cd16936">
    <property type="entry name" value="HATPase_RsbW-like"/>
    <property type="match status" value="1"/>
</dbReference>
<accession>A0A3M8T0D0</accession>
<feature type="region of interest" description="Disordered" evidence="2">
    <location>
        <begin position="91"/>
        <end position="112"/>
    </location>
</feature>
<dbReference type="EMBL" id="RIBZ01000822">
    <property type="protein sequence ID" value="RNF87141.1"/>
    <property type="molecule type" value="Genomic_DNA"/>
</dbReference>
<dbReference type="PANTHER" id="PTHR35526">
    <property type="entry name" value="ANTI-SIGMA-F FACTOR RSBW-RELATED"/>
    <property type="match status" value="1"/>
</dbReference>
<feature type="domain" description="Histidine kinase/HSP90-like ATPase" evidence="3">
    <location>
        <begin position="22"/>
        <end position="127"/>
    </location>
</feature>
<evidence type="ECO:0000313" key="5">
    <source>
        <dbReference type="Proteomes" id="UP000275401"/>
    </source>
</evidence>
<keyword evidence="5" id="KW-1185">Reference proteome</keyword>
<dbReference type="PANTHER" id="PTHR35526:SF3">
    <property type="entry name" value="ANTI-SIGMA-F FACTOR RSBW"/>
    <property type="match status" value="1"/>
</dbReference>
<dbReference type="GO" id="GO:0004674">
    <property type="term" value="F:protein serine/threonine kinase activity"/>
    <property type="evidence" value="ECO:0007669"/>
    <property type="project" value="UniProtKB-KW"/>
</dbReference>
<dbReference type="InterPro" id="IPR003594">
    <property type="entry name" value="HATPase_dom"/>
</dbReference>
<evidence type="ECO:0000313" key="4">
    <source>
        <dbReference type="EMBL" id="RNF87141.1"/>
    </source>
</evidence>
<evidence type="ECO:0000259" key="3">
    <source>
        <dbReference type="Pfam" id="PF13581"/>
    </source>
</evidence>
<dbReference type="InterPro" id="IPR036890">
    <property type="entry name" value="HATPase_C_sf"/>
</dbReference>
<keyword evidence="1" id="KW-0418">Kinase</keyword>
<dbReference type="Gene3D" id="3.30.565.10">
    <property type="entry name" value="Histidine kinase-like ATPase, C-terminal domain"/>
    <property type="match status" value="1"/>
</dbReference>
<dbReference type="AlphaFoldDB" id="A0A3M8T0D0"/>
<dbReference type="Proteomes" id="UP000275401">
    <property type="component" value="Unassembled WGS sequence"/>
</dbReference>
<comment type="caution">
    <text evidence="4">The sequence shown here is derived from an EMBL/GenBank/DDBJ whole genome shotgun (WGS) entry which is preliminary data.</text>
</comment>
<sequence>MADQLTIPWTGGTYVDHHFPVPHLHEAVATVRRRAHALLAEWGLAADTLEDALLVVSELITNAVLHALPPAVLRLRWSETEGCGTLHIAVTDGGPTPRDPGSAEETEPDEHGRGLGIVTALSARHGTHPGHGGVVTRWAEMPVG</sequence>
<dbReference type="RefSeq" id="WP_123107469.1">
    <property type="nucleotide sequence ID" value="NZ_RIBZ01000822.1"/>
</dbReference>
<evidence type="ECO:0000256" key="1">
    <source>
        <dbReference type="ARBA" id="ARBA00022527"/>
    </source>
</evidence>
<protein>
    <submittedName>
        <fullName evidence="4">ATP-binding protein</fullName>
    </submittedName>
</protein>
<keyword evidence="1" id="KW-0808">Transferase</keyword>
<keyword evidence="1" id="KW-0723">Serine/threonine-protein kinase</keyword>
<keyword evidence="4" id="KW-0547">Nucleotide-binding</keyword>
<reference evidence="4 5" key="1">
    <citation type="submission" date="2018-11" db="EMBL/GenBank/DDBJ databases">
        <title>The Potential of Streptomyces as Biocontrol Agents against the Tomato grey mould, Botrytis cinerea (Gray mold) Frontiers in Microbiology.</title>
        <authorList>
            <person name="Li D."/>
        </authorList>
    </citation>
    <scope>NUCLEOTIDE SEQUENCE [LARGE SCALE GENOMIC DNA]</scope>
    <source>
        <strain evidence="4 5">NEAU-LD23</strain>
    </source>
</reference>
<evidence type="ECO:0000256" key="2">
    <source>
        <dbReference type="SAM" id="MobiDB-lite"/>
    </source>
</evidence>
<keyword evidence="4" id="KW-0067">ATP-binding</keyword>
<dbReference type="GO" id="GO:0005524">
    <property type="term" value="F:ATP binding"/>
    <property type="evidence" value="ECO:0007669"/>
    <property type="project" value="UniProtKB-KW"/>
</dbReference>
<name>A0A3M8T0D0_9ACTN</name>
<gene>
    <name evidence="4" type="ORF">EEJ42_42395</name>
</gene>
<dbReference type="InterPro" id="IPR050267">
    <property type="entry name" value="Anti-sigma-factor_SerPK"/>
</dbReference>
<dbReference type="Pfam" id="PF13581">
    <property type="entry name" value="HATPase_c_2"/>
    <property type="match status" value="1"/>
</dbReference>
<proteinExistence type="predicted"/>
<dbReference type="SUPFAM" id="SSF55874">
    <property type="entry name" value="ATPase domain of HSP90 chaperone/DNA topoisomerase II/histidine kinase"/>
    <property type="match status" value="1"/>
</dbReference>
<organism evidence="4 5">
    <name type="scientific">Streptomyces botrytidirepellens</name>
    <dbReference type="NCBI Taxonomy" id="2486417"/>
    <lineage>
        <taxon>Bacteria</taxon>
        <taxon>Bacillati</taxon>
        <taxon>Actinomycetota</taxon>
        <taxon>Actinomycetes</taxon>
        <taxon>Kitasatosporales</taxon>
        <taxon>Streptomycetaceae</taxon>
        <taxon>Streptomyces</taxon>
    </lineage>
</organism>